<feature type="region of interest" description="Disordered" evidence="1">
    <location>
        <begin position="46"/>
        <end position="69"/>
    </location>
</feature>
<dbReference type="EMBL" id="AJTJ01000092">
    <property type="protein sequence ID" value="EIJ24078.1"/>
    <property type="molecule type" value="Genomic_DNA"/>
</dbReference>
<evidence type="ECO:0008006" key="4">
    <source>
        <dbReference type="Google" id="ProtNLM"/>
    </source>
</evidence>
<feature type="region of interest" description="Disordered" evidence="1">
    <location>
        <begin position="1"/>
        <end position="30"/>
    </location>
</feature>
<reference evidence="2 3" key="1">
    <citation type="journal article" date="2013" name="Genome Announc.">
        <title>Draft Genome Sequences of Two Pairs of Human Intestinal Bifidobacterium longum subsp. longum Strains, 44B and 1-6B and 35B and 2-2B, Consecutively Isolated from Two Children after a 5-Year Time Period.</title>
        <authorList>
            <person name="Shkoporov A.N."/>
            <person name="Efimov B.A."/>
            <person name="Khokhlova E.V."/>
            <person name="Chaplin A.V."/>
            <person name="Kafarskaya L.I."/>
            <person name="Durkin A.S."/>
            <person name="McCorrison J."/>
            <person name="Torralba M."/>
            <person name="Gillis M."/>
            <person name="Sutton G."/>
            <person name="Weibel D.B."/>
            <person name="Nelson K.E."/>
            <person name="Smeianov V.V."/>
        </authorList>
    </citation>
    <scope>NUCLEOTIDE SEQUENCE [LARGE SCALE GENOMIC DNA]</scope>
    <source>
        <strain evidence="2 3">2-2B</strain>
    </source>
</reference>
<evidence type="ECO:0000313" key="3">
    <source>
        <dbReference type="Proteomes" id="UP000005929"/>
    </source>
</evidence>
<accession>A0AAV3FK14</accession>
<sequence>MLLTPLKAKPDEPVPPMPWRGKRSRGGGYAALMPTIDESSARRTRCAAGSGRSAPTWPCRPRGCRSGEA</sequence>
<dbReference type="Proteomes" id="UP000005929">
    <property type="component" value="Unassembled WGS sequence"/>
</dbReference>
<gene>
    <name evidence="2" type="ORF">HMPREF1315_1088</name>
</gene>
<organism evidence="2 3">
    <name type="scientific">Bifidobacterium longum subsp. longum 2-2B</name>
    <dbReference type="NCBI Taxonomy" id="1161745"/>
    <lineage>
        <taxon>Bacteria</taxon>
        <taxon>Bacillati</taxon>
        <taxon>Actinomycetota</taxon>
        <taxon>Actinomycetes</taxon>
        <taxon>Bifidobacteriales</taxon>
        <taxon>Bifidobacteriaceae</taxon>
        <taxon>Bifidobacterium</taxon>
    </lineage>
</organism>
<proteinExistence type="predicted"/>
<evidence type="ECO:0000256" key="1">
    <source>
        <dbReference type="SAM" id="MobiDB-lite"/>
    </source>
</evidence>
<name>A0AAV3FK14_BIFLL</name>
<comment type="caution">
    <text evidence="2">The sequence shown here is derived from an EMBL/GenBank/DDBJ whole genome shotgun (WGS) entry which is preliminary data.</text>
</comment>
<protein>
    <recommendedName>
        <fullName evidence="4">Transposase</fullName>
    </recommendedName>
</protein>
<evidence type="ECO:0000313" key="2">
    <source>
        <dbReference type="EMBL" id="EIJ24078.1"/>
    </source>
</evidence>
<dbReference type="AlphaFoldDB" id="A0AAV3FK14"/>